<dbReference type="EMBL" id="JALIDZ010000002">
    <property type="protein sequence ID" value="MCT8971044.1"/>
    <property type="molecule type" value="Genomic_DNA"/>
</dbReference>
<accession>A0AAW5QXG7</accession>
<keyword evidence="2" id="KW-1185">Reference proteome</keyword>
<gene>
    <name evidence="1" type="ORF">MUB46_04145</name>
</gene>
<proteinExistence type="predicted"/>
<name>A0AAW5QXG7_9HYPH</name>
<evidence type="ECO:0000313" key="2">
    <source>
        <dbReference type="Proteomes" id="UP001320898"/>
    </source>
</evidence>
<dbReference type="Proteomes" id="UP001320898">
    <property type="component" value="Unassembled WGS sequence"/>
</dbReference>
<organism evidence="1 2">
    <name type="scientific">Microbaculum marinisediminis</name>
    <dbReference type="NCBI Taxonomy" id="2931392"/>
    <lineage>
        <taxon>Bacteria</taxon>
        <taxon>Pseudomonadati</taxon>
        <taxon>Pseudomonadota</taxon>
        <taxon>Alphaproteobacteria</taxon>
        <taxon>Hyphomicrobiales</taxon>
        <taxon>Tepidamorphaceae</taxon>
        <taxon>Microbaculum</taxon>
    </lineage>
</organism>
<reference evidence="1 2" key="1">
    <citation type="submission" date="2022-04" db="EMBL/GenBank/DDBJ databases">
        <authorList>
            <person name="Ye Y.-Q."/>
            <person name="Du Z.-J."/>
        </authorList>
    </citation>
    <scope>NUCLEOTIDE SEQUENCE [LARGE SCALE GENOMIC DNA]</scope>
    <source>
        <strain evidence="1 2">A6E488</strain>
    </source>
</reference>
<sequence length="358" mass="39764">MIEDLVALSKDPAPEKRRQLLREVADLFLSDVETYSDRSLVLFTDVLTGLLKKVDESTRAEIAERLSDAPNAGEALHMFLAYDDAEVAGPVLRNSRHLSDEVLVDIAEHKGQAHRLAIAMRESLTESVTDVLISKGESPVLRAVTSNFGAAISISSFATLADHAKADDTLLDAMSYRADMPRQVADTVLDLLSEDARIRLAALLAADRDAVRPLMEKAAALTRQKKMSRALERLETKGLIRQVRQKEMTLDQVIIWLCDRDRILDLSLVLSDFSRIDEAVATGAILKVNAAPAVILLRSLRLDEEAVRVVAAMRCRRLNLPQSMADHLVDRWRDLDEPTAQRALRFTLARRSVQQAAA</sequence>
<dbReference type="Pfam" id="PF10098">
    <property type="entry name" value="DUF2336"/>
    <property type="match status" value="1"/>
</dbReference>
<evidence type="ECO:0000313" key="1">
    <source>
        <dbReference type="EMBL" id="MCT8971044.1"/>
    </source>
</evidence>
<dbReference type="InterPro" id="IPR019285">
    <property type="entry name" value="DUF2336"/>
</dbReference>
<dbReference type="AlphaFoldDB" id="A0AAW5QXG7"/>
<dbReference type="RefSeq" id="WP_261614618.1">
    <property type="nucleotide sequence ID" value="NZ_JALIDZ010000002.1"/>
</dbReference>
<protein>
    <submittedName>
        <fullName evidence="1">DUF2336 domain-containing protein</fullName>
    </submittedName>
</protein>
<comment type="caution">
    <text evidence="1">The sequence shown here is derived from an EMBL/GenBank/DDBJ whole genome shotgun (WGS) entry which is preliminary data.</text>
</comment>